<evidence type="ECO:0000256" key="5">
    <source>
        <dbReference type="ARBA" id="ARBA00023136"/>
    </source>
</evidence>
<keyword evidence="5" id="KW-0472">Membrane</keyword>
<evidence type="ECO:0000256" key="2">
    <source>
        <dbReference type="ARBA" id="ARBA00022692"/>
    </source>
</evidence>
<dbReference type="eggNOG" id="COG0707">
    <property type="taxonomic scope" value="Bacteria"/>
</dbReference>
<dbReference type="Pfam" id="PF08660">
    <property type="entry name" value="Alg14"/>
    <property type="match status" value="1"/>
</dbReference>
<keyword evidence="3" id="KW-0256">Endoplasmic reticulum</keyword>
<dbReference type="GO" id="GO:0004577">
    <property type="term" value="F:N-acetylglucosaminyldiphosphodolichol N-acetylglucosaminyltransferase activity"/>
    <property type="evidence" value="ECO:0007669"/>
    <property type="project" value="TreeGrafter"/>
</dbReference>
<accession>D3FFB2</accession>
<keyword evidence="4" id="KW-1133">Transmembrane helix</keyword>
<dbReference type="HOGENOM" id="CLU_064541_3_0_11"/>
<dbReference type="Gene3D" id="3.40.50.2000">
    <property type="entry name" value="Glycogen Phosphorylase B"/>
    <property type="match status" value="1"/>
</dbReference>
<reference evidence="7" key="2">
    <citation type="submission" date="2010-01" db="EMBL/GenBank/DDBJ databases">
        <title>The complete genome of Conexibacter woesei DSM 14684.</title>
        <authorList>
            <consortium name="US DOE Joint Genome Institute (JGI-PGF)"/>
            <person name="Lucas S."/>
            <person name="Copeland A."/>
            <person name="Lapidus A."/>
            <person name="Glavina del Rio T."/>
            <person name="Dalin E."/>
            <person name="Tice H."/>
            <person name="Bruce D."/>
            <person name="Goodwin L."/>
            <person name="Pitluck S."/>
            <person name="Kyrpides N."/>
            <person name="Mavromatis K."/>
            <person name="Ivanova N."/>
            <person name="Mikhailova N."/>
            <person name="Chertkov O."/>
            <person name="Brettin T."/>
            <person name="Detter J.C."/>
            <person name="Han C."/>
            <person name="Larimer F."/>
            <person name="Land M."/>
            <person name="Hauser L."/>
            <person name="Markowitz V."/>
            <person name="Cheng J.-F."/>
            <person name="Hugenholtz P."/>
            <person name="Woyke T."/>
            <person name="Wu D."/>
            <person name="Pukall R."/>
            <person name="Steenblock K."/>
            <person name="Schneider S."/>
            <person name="Klenk H.-P."/>
            <person name="Eisen J.A."/>
        </authorList>
    </citation>
    <scope>NUCLEOTIDE SEQUENCE [LARGE SCALE GENOMIC DNA]</scope>
    <source>
        <strain evidence="7">DSM 14684 / CIP 108061 / JCM 11494 / NBRC 100937 / ID131577</strain>
    </source>
</reference>
<dbReference type="GO" id="GO:0006488">
    <property type="term" value="P:dolichol-linked oligosaccharide biosynthetic process"/>
    <property type="evidence" value="ECO:0007669"/>
    <property type="project" value="InterPro"/>
</dbReference>
<organism evidence="6 7">
    <name type="scientific">Conexibacter woesei (strain DSM 14684 / CCUG 47730 / CIP 108061 / JCM 11494 / NBRC 100937 / ID131577)</name>
    <dbReference type="NCBI Taxonomy" id="469383"/>
    <lineage>
        <taxon>Bacteria</taxon>
        <taxon>Bacillati</taxon>
        <taxon>Actinomycetota</taxon>
        <taxon>Thermoleophilia</taxon>
        <taxon>Solirubrobacterales</taxon>
        <taxon>Conexibacteraceae</taxon>
        <taxon>Conexibacter</taxon>
    </lineage>
</organism>
<dbReference type="RefSeq" id="WP_012936756.1">
    <property type="nucleotide sequence ID" value="NC_013739.1"/>
</dbReference>
<protein>
    <submittedName>
        <fullName evidence="6">Oligosaccharide biosynthesis protein Alg14 like protein</fullName>
    </submittedName>
</protein>
<evidence type="ECO:0000313" key="7">
    <source>
        <dbReference type="Proteomes" id="UP000008229"/>
    </source>
</evidence>
<gene>
    <name evidence="6" type="ordered locus">Cwoe_5299</name>
</gene>
<dbReference type="PANTHER" id="PTHR12154">
    <property type="entry name" value="GLYCOSYL TRANSFERASE-RELATED"/>
    <property type="match status" value="1"/>
</dbReference>
<dbReference type="OrthoDB" id="555447at2"/>
<name>D3FFB2_CONWI</name>
<dbReference type="PANTHER" id="PTHR12154:SF4">
    <property type="entry name" value="UDP-N-ACETYLGLUCOSAMINE TRANSFERASE SUBUNIT ALG14 HOMOLOG"/>
    <property type="match status" value="1"/>
</dbReference>
<dbReference type="AlphaFoldDB" id="D3FFB2"/>
<evidence type="ECO:0000313" key="6">
    <source>
        <dbReference type="EMBL" id="ADB53705.1"/>
    </source>
</evidence>
<reference evidence="6 7" key="1">
    <citation type="journal article" date="2010" name="Stand. Genomic Sci.">
        <title>Complete genome sequence of Conexibacter woesei type strain (ID131577).</title>
        <authorList>
            <person name="Pukall R."/>
            <person name="Lapidus A."/>
            <person name="Glavina Del Rio T."/>
            <person name="Copeland A."/>
            <person name="Tice H."/>
            <person name="Cheng J.-F."/>
            <person name="Lucas S."/>
            <person name="Chen F."/>
            <person name="Nolan M."/>
            <person name="Bruce D."/>
            <person name="Goodwin L."/>
            <person name="Pitluck S."/>
            <person name="Mavromatis K."/>
            <person name="Ivanova N."/>
            <person name="Ovchinnikova G."/>
            <person name="Pati A."/>
            <person name="Chen A."/>
            <person name="Palaniappan K."/>
            <person name="Land M."/>
            <person name="Hauser L."/>
            <person name="Chang Y.-J."/>
            <person name="Jeffries C.D."/>
            <person name="Chain P."/>
            <person name="Meincke L."/>
            <person name="Sims D."/>
            <person name="Brettin T."/>
            <person name="Detter J.C."/>
            <person name="Rohde M."/>
            <person name="Goeker M."/>
            <person name="Bristow J."/>
            <person name="Eisen J.A."/>
            <person name="Markowitz V."/>
            <person name="Kyrpides N.C."/>
            <person name="Klenk H.-P."/>
            <person name="Hugenholtz P."/>
        </authorList>
    </citation>
    <scope>NUCLEOTIDE SEQUENCE [LARGE SCALE GENOMIC DNA]</scope>
    <source>
        <strain evidence="7">DSM 14684 / CIP 108061 / JCM 11494 / NBRC 100937 / ID131577</strain>
    </source>
</reference>
<evidence type="ECO:0000256" key="3">
    <source>
        <dbReference type="ARBA" id="ARBA00022824"/>
    </source>
</evidence>
<comment type="subcellular location">
    <subcellularLocation>
        <location evidence="1">Endoplasmic reticulum membrane</location>
        <topology evidence="1">Single-pass membrane protein</topology>
    </subcellularLocation>
</comment>
<evidence type="ECO:0000256" key="4">
    <source>
        <dbReference type="ARBA" id="ARBA00022989"/>
    </source>
</evidence>
<dbReference type="Proteomes" id="UP000008229">
    <property type="component" value="Chromosome"/>
</dbReference>
<sequence>MTRVLLVCSPGGHLQQLLGLAPAWRETDHRWVTLRAPDTEYELAGEQVTWAHGPTNRSLGKLVRNALLARSVLREFDPDVVLSTGAALAVPFLLGARLTGRRTVYCESFTRVHELSLSGRIVAPFVDQLFVQWPELAERRPKARYEGSVL</sequence>
<dbReference type="NCBIfam" id="NF041549">
    <property type="entry name" value="PssD"/>
    <property type="match status" value="1"/>
</dbReference>
<evidence type="ECO:0000256" key="1">
    <source>
        <dbReference type="ARBA" id="ARBA00004389"/>
    </source>
</evidence>
<dbReference type="SUPFAM" id="SSF53756">
    <property type="entry name" value="UDP-Glycosyltransferase/glycogen phosphorylase"/>
    <property type="match status" value="1"/>
</dbReference>
<dbReference type="CAZy" id="GT1">
    <property type="family name" value="Glycosyltransferase Family 1"/>
</dbReference>
<keyword evidence="7" id="KW-1185">Reference proteome</keyword>
<dbReference type="EMBL" id="CP001854">
    <property type="protein sequence ID" value="ADB53705.1"/>
    <property type="molecule type" value="Genomic_DNA"/>
</dbReference>
<dbReference type="InterPro" id="IPR013969">
    <property type="entry name" value="Oligosacch_biosynth_Alg14"/>
</dbReference>
<keyword evidence="2" id="KW-0812">Transmembrane</keyword>
<proteinExistence type="predicted"/>
<dbReference type="KEGG" id="cwo:Cwoe_5299"/>
<dbReference type="STRING" id="469383.Cwoe_5299"/>